<dbReference type="PATRIC" id="fig|1293597.4.peg.509"/>
<feature type="transmembrane region" description="Helical" evidence="1">
    <location>
        <begin position="447"/>
        <end position="465"/>
    </location>
</feature>
<dbReference type="AlphaFoldDB" id="A0A0R1M8H9"/>
<dbReference type="InterPro" id="IPR024499">
    <property type="entry name" value="Mbeg1-like"/>
</dbReference>
<dbReference type="EMBL" id="AZDU01000017">
    <property type="protein sequence ID" value="KRL02052.1"/>
    <property type="molecule type" value="Genomic_DNA"/>
</dbReference>
<proteinExistence type="predicted"/>
<protein>
    <submittedName>
        <fullName evidence="2">Membrane protein</fullName>
    </submittedName>
</protein>
<dbReference type="InterPro" id="IPR018247">
    <property type="entry name" value="EF_Hand_1_Ca_BS"/>
</dbReference>
<name>A0A0R1M8H9_9LACO</name>
<dbReference type="Pfam" id="PF03729">
    <property type="entry name" value="DUF308"/>
    <property type="match status" value="1"/>
</dbReference>
<feature type="transmembrane region" description="Helical" evidence="1">
    <location>
        <begin position="513"/>
        <end position="531"/>
    </location>
</feature>
<keyword evidence="1" id="KW-0472">Membrane</keyword>
<reference evidence="2 3" key="1">
    <citation type="journal article" date="2015" name="Genome Announc.">
        <title>Expanding the biotechnology potential of lactobacilli through comparative genomics of 213 strains and associated genera.</title>
        <authorList>
            <person name="Sun Z."/>
            <person name="Harris H.M."/>
            <person name="McCann A."/>
            <person name="Guo C."/>
            <person name="Argimon S."/>
            <person name="Zhang W."/>
            <person name="Yang X."/>
            <person name="Jeffery I.B."/>
            <person name="Cooney J.C."/>
            <person name="Kagawa T.F."/>
            <person name="Liu W."/>
            <person name="Song Y."/>
            <person name="Salvetti E."/>
            <person name="Wrobel A."/>
            <person name="Rasinkangas P."/>
            <person name="Parkhill J."/>
            <person name="Rea M.C."/>
            <person name="O'Sullivan O."/>
            <person name="Ritari J."/>
            <person name="Douillard F.P."/>
            <person name="Paul Ross R."/>
            <person name="Yang R."/>
            <person name="Briner A.E."/>
            <person name="Felis G.E."/>
            <person name="de Vos W.M."/>
            <person name="Barrangou R."/>
            <person name="Klaenhammer T.R."/>
            <person name="Caufield P.W."/>
            <person name="Cui Y."/>
            <person name="Zhang H."/>
            <person name="O'Toole P.W."/>
        </authorList>
    </citation>
    <scope>NUCLEOTIDE SEQUENCE [LARGE SCALE GENOMIC DNA]</scope>
    <source>
        <strain evidence="2 3">DSM 19284</strain>
    </source>
</reference>
<dbReference type="InterPro" id="IPR005325">
    <property type="entry name" value="DUF308_memb"/>
</dbReference>
<feature type="transmembrane region" description="Helical" evidence="1">
    <location>
        <begin position="423"/>
        <end position="441"/>
    </location>
</feature>
<organism evidence="2 3">
    <name type="scientific">Lactobacillus equicursoris DSM 19284 = JCM 14600 = CIP 110162</name>
    <dbReference type="NCBI Taxonomy" id="1293597"/>
    <lineage>
        <taxon>Bacteria</taxon>
        <taxon>Bacillati</taxon>
        <taxon>Bacillota</taxon>
        <taxon>Bacilli</taxon>
        <taxon>Lactobacillales</taxon>
        <taxon>Lactobacillaceae</taxon>
        <taxon>Lactobacillus</taxon>
    </lineage>
</organism>
<feature type="transmembrane region" description="Helical" evidence="1">
    <location>
        <begin position="477"/>
        <end position="501"/>
    </location>
</feature>
<evidence type="ECO:0000313" key="3">
    <source>
        <dbReference type="Proteomes" id="UP000051074"/>
    </source>
</evidence>
<keyword evidence="1" id="KW-0812">Transmembrane</keyword>
<dbReference type="eggNOG" id="COG2267">
    <property type="taxonomic scope" value="Bacteria"/>
</dbReference>
<dbReference type="PROSITE" id="PS00018">
    <property type="entry name" value="EF_HAND_1"/>
    <property type="match status" value="1"/>
</dbReference>
<feature type="transmembrane region" description="Helical" evidence="1">
    <location>
        <begin position="390"/>
        <end position="411"/>
    </location>
</feature>
<sequence length="541" mass="60962">MSDLDNSNLLTYLEWRGDIPLEKSPFNEIDALVLAIFSYLNLEKYIPSGNKEVTVAEIAEKYFASSFEGIDASQYQELFKLMSEADRFKNARLSHFNSTLTAQCQFSAVKIVLEDGTHYVAFRGTDDTLVGWREDFEISFKETKAQRLGARYLKEILASDEHDFILGGHSKGGNLAEYAALHLPADYQRRIKAVYTFDSPGLADEVEGAYGQVNDEFLKQVLHRYVPDYSIVGRLFEPKDIEPTIVYSTNSNITQHDTYSWQIKGSQFVTHKRPNSESRIYNQLINQWIGQATLEERESLTKDLFEALEASGSTKINQLAKNGFGGFGAILLSVTNSSRRTKFILGSLFDSIWQMIKSQQIGSALFSKGSLTGWLLILLGVVSLTAPGYAFKAFGILSSLGGIIFSVKHILSVSVTSFKPQQKHFFLITYLALFAISVALLSNNQLLIFLAHYFLGIFLLFYAYGRTRKIIMREQTGIFRIIITALEAIVAFALGIIVIINPEYFNRQSIVEIGILLIVYGAFKLIAELFSHRPPMPKKHR</sequence>
<gene>
    <name evidence="2" type="ORF">FC20_GL000441</name>
</gene>
<feature type="transmembrane region" description="Helical" evidence="1">
    <location>
        <begin position="365"/>
        <end position="384"/>
    </location>
</feature>
<accession>A0A0R1M8H9</accession>
<dbReference type="InterPro" id="IPR029058">
    <property type="entry name" value="AB_hydrolase_fold"/>
</dbReference>
<comment type="caution">
    <text evidence="2">The sequence shown here is derived from an EMBL/GenBank/DDBJ whole genome shotgun (WGS) entry which is preliminary data.</text>
</comment>
<evidence type="ECO:0000313" key="2">
    <source>
        <dbReference type="EMBL" id="KRL02052.1"/>
    </source>
</evidence>
<keyword evidence="3" id="KW-1185">Reference proteome</keyword>
<dbReference type="Pfam" id="PF11187">
    <property type="entry name" value="Mbeg1-like"/>
    <property type="match status" value="1"/>
</dbReference>
<keyword evidence="1" id="KW-1133">Transmembrane helix</keyword>
<dbReference type="Gene3D" id="3.40.50.1820">
    <property type="entry name" value="alpha/beta hydrolase"/>
    <property type="match status" value="1"/>
</dbReference>
<dbReference type="Proteomes" id="UP000051074">
    <property type="component" value="Unassembled WGS sequence"/>
</dbReference>
<evidence type="ECO:0000256" key="1">
    <source>
        <dbReference type="SAM" id="Phobius"/>
    </source>
</evidence>
<dbReference type="SUPFAM" id="SSF53474">
    <property type="entry name" value="alpha/beta-Hydrolases"/>
    <property type="match status" value="1"/>
</dbReference>
<dbReference type="STRING" id="1293597.FC20_GL000441"/>